<dbReference type="GO" id="GO:0016757">
    <property type="term" value="F:glycosyltransferase activity"/>
    <property type="evidence" value="ECO:0007669"/>
    <property type="project" value="InterPro"/>
</dbReference>
<feature type="domain" description="Glycosyl transferase family 1" evidence="2">
    <location>
        <begin position="220"/>
        <end position="372"/>
    </location>
</feature>
<comment type="caution">
    <text evidence="3">The sequence shown here is derived from an EMBL/GenBank/DDBJ whole genome shotgun (WGS) entry which is preliminary data.</text>
</comment>
<dbReference type="CDD" id="cd03794">
    <property type="entry name" value="GT4_WbuB-like"/>
    <property type="match status" value="1"/>
</dbReference>
<dbReference type="GO" id="GO:0009103">
    <property type="term" value="P:lipopolysaccharide biosynthetic process"/>
    <property type="evidence" value="ECO:0007669"/>
    <property type="project" value="TreeGrafter"/>
</dbReference>
<evidence type="ECO:0000256" key="1">
    <source>
        <dbReference type="ARBA" id="ARBA00022679"/>
    </source>
</evidence>
<evidence type="ECO:0000313" key="4">
    <source>
        <dbReference type="Proteomes" id="UP000289455"/>
    </source>
</evidence>
<dbReference type="AlphaFoldDB" id="A0A4Q1BYU5"/>
<keyword evidence="4" id="KW-1185">Reference proteome</keyword>
<dbReference type="Proteomes" id="UP000289455">
    <property type="component" value="Unassembled WGS sequence"/>
</dbReference>
<dbReference type="PANTHER" id="PTHR46401:SF2">
    <property type="entry name" value="GLYCOSYLTRANSFERASE WBBK-RELATED"/>
    <property type="match status" value="1"/>
</dbReference>
<dbReference type="RefSeq" id="WP_129027493.1">
    <property type="nucleotide sequence ID" value="NZ_SDHY01000005.1"/>
</dbReference>
<protein>
    <submittedName>
        <fullName evidence="3">Glycosyltransferase WbuB</fullName>
    </submittedName>
</protein>
<proteinExistence type="predicted"/>
<dbReference type="EMBL" id="SDHY01000005">
    <property type="protein sequence ID" value="RXK48263.1"/>
    <property type="molecule type" value="Genomic_DNA"/>
</dbReference>
<dbReference type="Gene3D" id="3.40.50.2000">
    <property type="entry name" value="Glycogen Phosphorylase B"/>
    <property type="match status" value="2"/>
</dbReference>
<organism evidence="3 4">
    <name type="scientific">Aquirufa rosea</name>
    <dbReference type="NCBI Taxonomy" id="2509241"/>
    <lineage>
        <taxon>Bacteria</taxon>
        <taxon>Pseudomonadati</taxon>
        <taxon>Bacteroidota</taxon>
        <taxon>Cytophagia</taxon>
        <taxon>Cytophagales</taxon>
        <taxon>Flectobacillaceae</taxon>
        <taxon>Aquirufa</taxon>
    </lineage>
</organism>
<dbReference type="InterPro" id="IPR001296">
    <property type="entry name" value="Glyco_trans_1"/>
</dbReference>
<evidence type="ECO:0000259" key="2">
    <source>
        <dbReference type="Pfam" id="PF00534"/>
    </source>
</evidence>
<gene>
    <name evidence="3" type="ORF">ESB04_09475</name>
</gene>
<keyword evidence="1 3" id="KW-0808">Transferase</keyword>
<accession>A0A4Q1BYU5</accession>
<dbReference type="PANTHER" id="PTHR46401">
    <property type="entry name" value="GLYCOSYLTRANSFERASE WBBK-RELATED"/>
    <property type="match status" value="1"/>
</dbReference>
<name>A0A4Q1BYU5_9BACT</name>
<dbReference type="OrthoDB" id="9811902at2"/>
<sequence>MKRIIYLSFYFKPDICAGSFRNSTLVIELAKQTLDKNIVLDVFTTLPNRYSTFYVGAQEYEEIDNLRIHRIAVPSHRSGMLDQVFAFWHFYNAVWKFNQSKNADLVFASSSRLFTAYLGYKLAKKCKAPLYLDIRDLFVDTINDIFKLKLVKIIIIPILKIIEAKTFNYAKHINLISSGFKDYFLSFKSPNYSYFPNGIDEEFISGNKSNHSDEVSNLHKLIVYAGNIGEGQGLHRIIPRAAQILGNSFKFLIIGDGGAKKLLEEEIKNLGLTNVILNNPVSRDELQSFYLKSDFLFLHLNDYPAFRKVLPSKIFELATFNKPIIAGVAGFSAHFIKNEVSHSFVFNPCDAIQLVEYLKNSKSNSIINRSEFVERFRRSKINNAMAESILSYI</sequence>
<reference evidence="3 4" key="1">
    <citation type="submission" date="2019-01" db="EMBL/GenBank/DDBJ databases">
        <title>Cytophagaceae bacterium strain CAR-16.</title>
        <authorList>
            <person name="Chen W.-M."/>
        </authorList>
    </citation>
    <scope>NUCLEOTIDE SEQUENCE [LARGE SCALE GENOMIC DNA]</scope>
    <source>
        <strain evidence="3 4">CAR-16</strain>
    </source>
</reference>
<evidence type="ECO:0000313" key="3">
    <source>
        <dbReference type="EMBL" id="RXK48263.1"/>
    </source>
</evidence>
<dbReference type="Pfam" id="PF00534">
    <property type="entry name" value="Glycos_transf_1"/>
    <property type="match status" value="1"/>
</dbReference>
<dbReference type="SUPFAM" id="SSF53756">
    <property type="entry name" value="UDP-Glycosyltransferase/glycogen phosphorylase"/>
    <property type="match status" value="1"/>
</dbReference>